<comment type="caution">
    <text evidence="1">The sequence shown here is derived from an EMBL/GenBank/DDBJ whole genome shotgun (WGS) entry which is preliminary data.</text>
</comment>
<reference evidence="1" key="1">
    <citation type="submission" date="2022-08" db="EMBL/GenBank/DDBJ databases">
        <authorList>
            <person name="Kallberg Y."/>
            <person name="Tangrot J."/>
            <person name="Rosling A."/>
        </authorList>
    </citation>
    <scope>NUCLEOTIDE SEQUENCE</scope>
    <source>
        <strain evidence="1">Wild A</strain>
    </source>
</reference>
<dbReference type="OrthoDB" id="2392128at2759"/>
<dbReference type="AlphaFoldDB" id="A0A9W4WZ58"/>
<protein>
    <submittedName>
        <fullName evidence="1">16859_t:CDS:1</fullName>
    </submittedName>
</protein>
<sequence>NDQDSDNLRNITNEEAVILIEEEHKIVQDELENEMDFQLENEFNEYLQNWAEMLEGEGISIFNENDENILKIIL</sequence>
<organism evidence="1 2">
    <name type="scientific">Funneliformis geosporum</name>
    <dbReference type="NCBI Taxonomy" id="1117311"/>
    <lineage>
        <taxon>Eukaryota</taxon>
        <taxon>Fungi</taxon>
        <taxon>Fungi incertae sedis</taxon>
        <taxon>Mucoromycota</taxon>
        <taxon>Glomeromycotina</taxon>
        <taxon>Glomeromycetes</taxon>
        <taxon>Glomerales</taxon>
        <taxon>Glomeraceae</taxon>
        <taxon>Funneliformis</taxon>
    </lineage>
</organism>
<name>A0A9W4WZ58_9GLOM</name>
<accession>A0A9W4WZ58</accession>
<dbReference type="Proteomes" id="UP001153678">
    <property type="component" value="Unassembled WGS sequence"/>
</dbReference>
<feature type="non-terminal residue" evidence="1">
    <location>
        <position position="1"/>
    </location>
</feature>
<evidence type="ECO:0000313" key="1">
    <source>
        <dbReference type="EMBL" id="CAI2190126.1"/>
    </source>
</evidence>
<dbReference type="EMBL" id="CAMKVN010006291">
    <property type="protein sequence ID" value="CAI2190126.1"/>
    <property type="molecule type" value="Genomic_DNA"/>
</dbReference>
<keyword evidence="2" id="KW-1185">Reference proteome</keyword>
<evidence type="ECO:0000313" key="2">
    <source>
        <dbReference type="Proteomes" id="UP001153678"/>
    </source>
</evidence>
<proteinExistence type="predicted"/>
<gene>
    <name evidence="1" type="ORF">FWILDA_LOCUS14420</name>
</gene>